<protein>
    <recommendedName>
        <fullName evidence="5">USP domain-containing protein</fullName>
    </recommendedName>
</protein>
<keyword evidence="3" id="KW-0378">Hydrolase</keyword>
<dbReference type="InterPro" id="IPR028889">
    <property type="entry name" value="USP"/>
</dbReference>
<reference evidence="6" key="2">
    <citation type="journal article" date="2021" name="Genome Biol. Evol.">
        <title>Developing a high-quality reference genome for a parasitic bivalve with doubly uniparental inheritance (Bivalvia: Unionida).</title>
        <authorList>
            <person name="Smith C.H."/>
        </authorList>
    </citation>
    <scope>NUCLEOTIDE SEQUENCE</scope>
    <source>
        <strain evidence="6">CHS0354</strain>
        <tissue evidence="6">Mantle</tissue>
    </source>
</reference>
<dbReference type="GO" id="GO:0016579">
    <property type="term" value="P:protein deubiquitination"/>
    <property type="evidence" value="ECO:0007669"/>
    <property type="project" value="InterPro"/>
</dbReference>
<feature type="compositionally biased region" description="Basic and acidic residues" evidence="4">
    <location>
        <begin position="835"/>
        <end position="855"/>
    </location>
</feature>
<feature type="region of interest" description="Disordered" evidence="4">
    <location>
        <begin position="1"/>
        <end position="26"/>
    </location>
</feature>
<dbReference type="InterPro" id="IPR052398">
    <property type="entry name" value="Ubiquitin_hydrolase_53/54"/>
</dbReference>
<dbReference type="GO" id="GO:0004843">
    <property type="term" value="F:cysteine-type deubiquitinase activity"/>
    <property type="evidence" value="ECO:0007669"/>
    <property type="project" value="InterPro"/>
</dbReference>
<keyword evidence="7" id="KW-1185">Reference proteome</keyword>
<dbReference type="PANTHER" id="PTHR22975:SF9">
    <property type="entry name" value="ECHINUS SPLICE FORM 3"/>
    <property type="match status" value="1"/>
</dbReference>
<feature type="compositionally biased region" description="Polar residues" evidence="4">
    <location>
        <begin position="1094"/>
        <end position="1104"/>
    </location>
</feature>
<comment type="caution">
    <text evidence="6">The sequence shown here is derived from an EMBL/GenBank/DDBJ whole genome shotgun (WGS) entry which is preliminary data.</text>
</comment>
<feature type="compositionally biased region" description="Low complexity" evidence="4">
    <location>
        <begin position="816"/>
        <end position="828"/>
    </location>
</feature>
<evidence type="ECO:0000259" key="5">
    <source>
        <dbReference type="PROSITE" id="PS50235"/>
    </source>
</evidence>
<feature type="compositionally biased region" description="Basic and acidic residues" evidence="4">
    <location>
        <begin position="872"/>
        <end position="886"/>
    </location>
</feature>
<dbReference type="FunFam" id="3.90.70.10:FF:000041">
    <property type="entry name" value="Inactive ubiquitin carboxyl-terminal hydrolase 53"/>
    <property type="match status" value="1"/>
</dbReference>
<feature type="compositionally biased region" description="Polar residues" evidence="4">
    <location>
        <begin position="722"/>
        <end position="759"/>
    </location>
</feature>
<feature type="region of interest" description="Disordered" evidence="4">
    <location>
        <begin position="581"/>
        <end position="710"/>
    </location>
</feature>
<dbReference type="Proteomes" id="UP001195483">
    <property type="component" value="Unassembled WGS sequence"/>
</dbReference>
<feature type="compositionally biased region" description="Basic and acidic residues" evidence="4">
    <location>
        <begin position="1125"/>
        <end position="1134"/>
    </location>
</feature>
<dbReference type="InterPro" id="IPR038765">
    <property type="entry name" value="Papain-like_cys_pep_sf"/>
</dbReference>
<feature type="compositionally biased region" description="Polar residues" evidence="4">
    <location>
        <begin position="647"/>
        <end position="675"/>
    </location>
</feature>
<feature type="compositionally biased region" description="Low complexity" evidence="4">
    <location>
        <begin position="612"/>
        <end position="632"/>
    </location>
</feature>
<keyword evidence="2" id="KW-0833">Ubl conjugation pathway</keyword>
<feature type="region of interest" description="Disordered" evidence="4">
    <location>
        <begin position="948"/>
        <end position="977"/>
    </location>
</feature>
<feature type="region of interest" description="Disordered" evidence="4">
    <location>
        <begin position="415"/>
        <end position="482"/>
    </location>
</feature>
<reference evidence="6" key="3">
    <citation type="submission" date="2023-05" db="EMBL/GenBank/DDBJ databases">
        <authorList>
            <person name="Smith C.H."/>
        </authorList>
    </citation>
    <scope>NUCLEOTIDE SEQUENCE</scope>
    <source>
        <strain evidence="6">CHS0354</strain>
        <tissue evidence="6">Mantle</tissue>
    </source>
</reference>
<sequence length="1799" mass="198982">MNPNLPQNMDNMSLQRPSQNLHQQPQPSQYLYQHANQSQHALQYPPANWYDTWDRQASQSFSSTTKGLQNAPGENNCFLNSAVQVFWHIDVFRRSYRRLTGHLCMGNNSCIFCALKVIFTQFQYSDQSSLPPNALRKALAETFSKQERFQLGHMDDAAECFENILRRIHYHIANSHNEDTCNIPHCLPHQKFAMKVSDQLVCPCGASSNPLTFQEMVHYVSASALVNQSRAMHENGDILHPDRFGLLLRNAGTSGDIRDCPANCGRRVQIRRTLLNTPDVVSIGLVWDSDHPDADLTTEVAQSIGTVLLLPDIFHVVMCDNVASLPKLHLSAMVCYYGKHYFTFVYHTKLQEWIYFDDTTVRQIGSRWENVVDKCCRGRYQPLLLIYTNPTATPISTETAPQKRIMAPGYSVQGLNDQETHKEGPVNSVLQTSGHNPDIPNSRSSTPHVDAYQQPSSSRSHIANQDKSKPEGDTELTRKSSFDHRRQTSFLFAVSGKETFQQGFSQGSAQSDLSAGYGSGNQQISGREFYARNNAVRPVTEEVPGQDVPDAYSYTLSTNDQYRRPSLNQADTSKVPPLTLNISRASDVQKKDSFKRGRGKIPADVIRYQVDPSRYSSTSSSESEGSPVFPSSTQTDSAPEGPKQPVITPNHTRTRSQSVEDSLGGNPQETPSNSHKVVKPKPTIPQGYENINNSSHSPVQSGLATLPRKKKTVNGKQTSEMIPQSQHIHARQNSQSGEMKQPRQTSLKDGIPNFNSSFHQGFYPPDNQAIRLSQDALMAHNCQTSEIQMAEHSRQSSTSSIQSQNTVIELPQGEISKSASSQHSRQSSLVGQEPTAEKTKEKMKSSGKSRKEEKRSKLKNKTAAQNPGKPPKGSEKKSNDVDEGFHDERYYIDRRMVESVLSFQKLQRQGSIQSTVSQTSNSSLDSDNFTMKAKGQVALKDNLSGEIPFDNLSIGSHKDSGYGSSDRNSSSSTGSVTLNPYEQYFMSRSMIPPKTFSATNENVMKVLGLGNTPVVPGYLKEQDLKSLYQNSEIACPKDQSLVHCTEVSQPSPKLTKSQSALPDLSNMSRDEKNLQIYEILKSRSKPVQPPLVPSGNQGHQQQAQPLDGKPPTGSGHRNINGQQRDLTKQNRDGYEDRNYINITTVQEIKPGEKILPVHQDFKSNTYLDDGNPTPQGIEQYSPTGPSLKPGHNEVSDQDFLGLCRQAEDLMDQCVLAETSLEFQQALNCCQKAIDCLKQAMKLPNISQQSYVFAQMRHNSCVLKSRSLQKKSLMRQESNTSTNSSDSERPMGGRSPVPTATEPDSPPHDSYQKCLRASAFQYLQPQAATLLNRPPSRSSSQNSIDSLKDGRSSSGSSNGRSSTPVGGERIMQQPALLDKKLTPGVENNRFSELQDRLSCIQVNCPTGMIQNSVDTYRSLPHRHHRGPVDFNSQTNCGAAKDADLYQNVCNKQRNSSNPDLQSNHVKTPSVTSGSSTPTPMDIQDYYVNSSVVSEQFQRTSVNNQNNMTGKAEVRQLVAKQTMNRYPMQQDLVHGVVAQSCSVTQTAAGSGLIPHQGTERSAANSTRLQVTENSPSISSTSTQQMGCNPSSIAQLQGACSNIAVNSDVLALETRLSVRDLACRFENSTNVNLPENGGKQANNCNIPQVEACENVLGQEQVSKISLTAYRQRSKSESENVLAKPRPKSVLAKRNKKSESRPRKSVTFSDNIAMIAAADSWESAIAAQMTSGYVSDEEDEARKLPSFKGAHSDNELDDDDSSESPVEVVGDAACSLCHKKGVELGQSYCDKCTLYMSRFMPSR</sequence>
<feature type="region of interest" description="Disordered" evidence="4">
    <location>
        <begin position="722"/>
        <end position="766"/>
    </location>
</feature>
<feature type="region of interest" description="Disordered" evidence="4">
    <location>
        <begin position="815"/>
        <end position="886"/>
    </location>
</feature>
<feature type="compositionally biased region" description="Low complexity" evidence="4">
    <location>
        <begin position="1351"/>
        <end position="1361"/>
    </location>
</feature>
<feature type="compositionally biased region" description="Polar residues" evidence="4">
    <location>
        <begin position="1449"/>
        <end position="1465"/>
    </location>
</feature>
<dbReference type="InterPro" id="IPR001394">
    <property type="entry name" value="Peptidase_C19_UCH"/>
</dbReference>
<evidence type="ECO:0000313" key="7">
    <source>
        <dbReference type="Proteomes" id="UP001195483"/>
    </source>
</evidence>
<feature type="compositionally biased region" description="Polar residues" evidence="4">
    <location>
        <begin position="1115"/>
        <end position="1124"/>
    </location>
</feature>
<feature type="compositionally biased region" description="Low complexity" evidence="4">
    <location>
        <begin position="1466"/>
        <end position="1478"/>
    </location>
</feature>
<feature type="compositionally biased region" description="Basic residues" evidence="4">
    <location>
        <begin position="1681"/>
        <end position="1692"/>
    </location>
</feature>
<dbReference type="EMBL" id="JAEAOA010001716">
    <property type="protein sequence ID" value="KAK3599305.1"/>
    <property type="molecule type" value="Genomic_DNA"/>
</dbReference>
<feature type="region of interest" description="Disordered" evidence="4">
    <location>
        <begin position="1082"/>
        <end position="1134"/>
    </location>
</feature>
<feature type="compositionally biased region" description="Polar residues" evidence="4">
    <location>
        <begin position="428"/>
        <end position="463"/>
    </location>
</feature>
<name>A0AAE0SX87_9BIVA</name>
<feature type="region of interest" description="Disordered" evidence="4">
    <location>
        <begin position="1264"/>
        <end position="1310"/>
    </location>
</feature>
<feature type="region of interest" description="Disordered" evidence="4">
    <location>
        <begin position="1047"/>
        <end position="1068"/>
    </location>
</feature>
<feature type="compositionally biased region" description="Basic and acidic residues" evidence="4">
    <location>
        <begin position="464"/>
        <end position="482"/>
    </location>
</feature>
<feature type="region of interest" description="Disordered" evidence="4">
    <location>
        <begin position="908"/>
        <end position="928"/>
    </location>
</feature>
<evidence type="ECO:0000256" key="1">
    <source>
        <dbReference type="ARBA" id="ARBA00009085"/>
    </source>
</evidence>
<dbReference type="Gene3D" id="3.90.70.10">
    <property type="entry name" value="Cysteine proteinases"/>
    <property type="match status" value="1"/>
</dbReference>
<comment type="similarity">
    <text evidence="1">Belongs to the peptidase C19 family.</text>
</comment>
<gene>
    <name evidence="6" type="ORF">CHS0354_028670</name>
</gene>
<evidence type="ECO:0000256" key="2">
    <source>
        <dbReference type="ARBA" id="ARBA00022786"/>
    </source>
</evidence>
<evidence type="ECO:0000256" key="4">
    <source>
        <dbReference type="SAM" id="MobiDB-lite"/>
    </source>
</evidence>
<feature type="region of interest" description="Disordered" evidence="4">
    <location>
        <begin position="1449"/>
        <end position="1481"/>
    </location>
</feature>
<feature type="domain" description="USP" evidence="5">
    <location>
        <begin position="66"/>
        <end position="390"/>
    </location>
</feature>
<feature type="region of interest" description="Disordered" evidence="4">
    <location>
        <begin position="1670"/>
        <end position="1701"/>
    </location>
</feature>
<feature type="region of interest" description="Disordered" evidence="4">
    <location>
        <begin position="1327"/>
        <end position="1382"/>
    </location>
</feature>
<feature type="compositionally biased region" description="Low complexity" evidence="4">
    <location>
        <begin position="961"/>
        <end position="975"/>
    </location>
</feature>
<evidence type="ECO:0000256" key="3">
    <source>
        <dbReference type="ARBA" id="ARBA00022801"/>
    </source>
</evidence>
<dbReference type="Pfam" id="PF00443">
    <property type="entry name" value="UCH"/>
    <property type="match status" value="1"/>
</dbReference>
<dbReference type="PROSITE" id="PS50235">
    <property type="entry name" value="USP_3"/>
    <property type="match status" value="1"/>
</dbReference>
<feature type="compositionally biased region" description="Polar residues" evidence="4">
    <location>
        <begin position="689"/>
        <end position="703"/>
    </location>
</feature>
<feature type="compositionally biased region" description="Polar residues" evidence="4">
    <location>
        <begin position="1047"/>
        <end position="1060"/>
    </location>
</feature>
<reference evidence="6" key="1">
    <citation type="journal article" date="2021" name="Genome Biol. Evol.">
        <title>A High-Quality Reference Genome for a Parasitic Bivalve with Doubly Uniparental Inheritance (Bivalvia: Unionida).</title>
        <authorList>
            <person name="Smith C.H."/>
        </authorList>
    </citation>
    <scope>NUCLEOTIDE SEQUENCE</scope>
    <source>
        <strain evidence="6">CHS0354</strain>
    </source>
</reference>
<proteinExistence type="inferred from homology"/>
<feature type="compositionally biased region" description="Low complexity" evidence="4">
    <location>
        <begin position="1329"/>
        <end position="1342"/>
    </location>
</feature>
<organism evidence="6 7">
    <name type="scientific">Potamilus streckersoni</name>
    <dbReference type="NCBI Taxonomy" id="2493646"/>
    <lineage>
        <taxon>Eukaryota</taxon>
        <taxon>Metazoa</taxon>
        <taxon>Spiralia</taxon>
        <taxon>Lophotrochozoa</taxon>
        <taxon>Mollusca</taxon>
        <taxon>Bivalvia</taxon>
        <taxon>Autobranchia</taxon>
        <taxon>Heteroconchia</taxon>
        <taxon>Palaeoheterodonta</taxon>
        <taxon>Unionida</taxon>
        <taxon>Unionoidea</taxon>
        <taxon>Unionidae</taxon>
        <taxon>Ambleminae</taxon>
        <taxon>Lampsilini</taxon>
        <taxon>Potamilus</taxon>
    </lineage>
</organism>
<evidence type="ECO:0000313" key="6">
    <source>
        <dbReference type="EMBL" id="KAK3599305.1"/>
    </source>
</evidence>
<accession>A0AAE0SX87</accession>
<dbReference type="PANTHER" id="PTHR22975">
    <property type="entry name" value="UBIQUITIN SPECIFIC PROTEINASE"/>
    <property type="match status" value="1"/>
</dbReference>
<dbReference type="SUPFAM" id="SSF54001">
    <property type="entry name" value="Cysteine proteinases"/>
    <property type="match status" value="1"/>
</dbReference>